<keyword evidence="2" id="KW-0472">Membrane</keyword>
<gene>
    <name evidence="4" type="ORF">DDZ13_12140</name>
</gene>
<dbReference type="NCBIfam" id="TIGR02595">
    <property type="entry name" value="PEP_CTERM"/>
    <property type="match status" value="1"/>
</dbReference>
<evidence type="ECO:0000313" key="4">
    <source>
        <dbReference type="EMBL" id="PXA03437.1"/>
    </source>
</evidence>
<evidence type="ECO:0000256" key="1">
    <source>
        <dbReference type="SAM" id="MobiDB-lite"/>
    </source>
</evidence>
<comment type="caution">
    <text evidence="4">The sequence shown here is derived from an EMBL/GenBank/DDBJ whole genome shotgun (WGS) entry which is preliminary data.</text>
</comment>
<accession>A0A317ZGF5</accession>
<dbReference type="Pfam" id="PF07589">
    <property type="entry name" value="PEP-CTERM"/>
    <property type="match status" value="1"/>
</dbReference>
<dbReference type="InParanoid" id="A0A317ZGF5"/>
<evidence type="ECO:0000313" key="5">
    <source>
        <dbReference type="Proteomes" id="UP000247099"/>
    </source>
</evidence>
<evidence type="ECO:0000256" key="2">
    <source>
        <dbReference type="SAM" id="Phobius"/>
    </source>
</evidence>
<keyword evidence="5" id="KW-1185">Reference proteome</keyword>
<evidence type="ECO:0000259" key="3">
    <source>
        <dbReference type="Pfam" id="PF07589"/>
    </source>
</evidence>
<name>A0A317ZGF5_9BACT</name>
<keyword evidence="2" id="KW-1133">Transmembrane helix</keyword>
<protein>
    <recommendedName>
        <fullName evidence="3">Ice-binding protein C-terminal domain-containing protein</fullName>
    </recommendedName>
</protein>
<dbReference type="EMBL" id="QHJQ01000009">
    <property type="protein sequence ID" value="PXA03437.1"/>
    <property type="molecule type" value="Genomic_DNA"/>
</dbReference>
<dbReference type="AlphaFoldDB" id="A0A317ZGF5"/>
<feature type="region of interest" description="Disordered" evidence="1">
    <location>
        <begin position="121"/>
        <end position="146"/>
    </location>
</feature>
<proteinExistence type="predicted"/>
<feature type="domain" description="Ice-binding protein C-terminal" evidence="3">
    <location>
        <begin position="254"/>
        <end position="278"/>
    </location>
</feature>
<reference evidence="4 5" key="1">
    <citation type="submission" date="2018-05" db="EMBL/GenBank/DDBJ databases">
        <title>Coraliomargarita sinensis sp. nov., isolated from a marine solar saltern.</title>
        <authorList>
            <person name="Zhou L.Y."/>
        </authorList>
    </citation>
    <scope>NUCLEOTIDE SEQUENCE [LARGE SCALE GENOMIC DNA]</scope>
    <source>
        <strain evidence="4 5">WN38</strain>
    </source>
</reference>
<dbReference type="Proteomes" id="UP000247099">
    <property type="component" value="Unassembled WGS sequence"/>
</dbReference>
<feature type="transmembrane region" description="Helical" evidence="2">
    <location>
        <begin position="258"/>
        <end position="275"/>
    </location>
</feature>
<sequence>MRQVGLNKNLSSEFISASLLVSFDARRRSESQTLKIKKTDMKNKQFLTALTALAASAVFAATADAQDVISVNFDDGNNTISGSTGAVNAGNWNALNFGASGAPNTLSDLVFDDGTASTADLSLQNESAGTSGGFAQGGDSMDSTSTGDANNLFSMRNRNGGALFTLSEIPYAQYDVYIYCGLIDITLELNPPSDPVGSNALSFLGNNDGSSFVEATSTVAGNYAVFRGLSGSSFTMESGSGGDNGFIYGMQVVAVPEPSTFALIAGALGLTSVMLRRRR</sequence>
<keyword evidence="2" id="KW-0812">Transmembrane</keyword>
<dbReference type="InterPro" id="IPR013424">
    <property type="entry name" value="Ice-binding_C"/>
</dbReference>
<organism evidence="4 5">
    <name type="scientific">Coraliomargarita sinensis</name>
    <dbReference type="NCBI Taxonomy" id="2174842"/>
    <lineage>
        <taxon>Bacteria</taxon>
        <taxon>Pseudomonadati</taxon>
        <taxon>Verrucomicrobiota</taxon>
        <taxon>Opitutia</taxon>
        <taxon>Puniceicoccales</taxon>
        <taxon>Coraliomargaritaceae</taxon>
        <taxon>Coraliomargarita</taxon>
    </lineage>
</organism>